<sequence length="74" mass="7920">MLHCHCAMLCALAPAFEMQLVITTERCSCRVSDMSSDEEDPSHVGFCGAGVPLLPVQVPLRTGVRADGSSLSRE</sequence>
<comment type="caution">
    <text evidence="2">The sequence shown here is derived from an EMBL/GenBank/DDBJ whole genome shotgun (WGS) entry which is preliminary data.</text>
</comment>
<dbReference type="EMBL" id="MU863629">
    <property type="protein sequence ID" value="KAK4103248.1"/>
    <property type="molecule type" value="Genomic_DNA"/>
</dbReference>
<keyword evidence="1" id="KW-0732">Signal</keyword>
<evidence type="ECO:0000313" key="3">
    <source>
        <dbReference type="Proteomes" id="UP001305647"/>
    </source>
</evidence>
<dbReference type="AlphaFoldDB" id="A0AAN6Q477"/>
<reference evidence="2" key="2">
    <citation type="submission" date="2023-05" db="EMBL/GenBank/DDBJ databases">
        <authorList>
            <consortium name="Lawrence Berkeley National Laboratory"/>
            <person name="Steindorff A."/>
            <person name="Hensen N."/>
            <person name="Bonometti L."/>
            <person name="Westerberg I."/>
            <person name="Brannstrom I.O."/>
            <person name="Guillou S."/>
            <person name="Cros-Aarteil S."/>
            <person name="Calhoun S."/>
            <person name="Haridas S."/>
            <person name="Kuo A."/>
            <person name="Mondo S."/>
            <person name="Pangilinan J."/>
            <person name="Riley R."/>
            <person name="Labutti K."/>
            <person name="Andreopoulos B."/>
            <person name="Lipzen A."/>
            <person name="Chen C."/>
            <person name="Yanf M."/>
            <person name="Daum C."/>
            <person name="Ng V."/>
            <person name="Clum A."/>
            <person name="Ohm R."/>
            <person name="Martin F."/>
            <person name="Silar P."/>
            <person name="Natvig D."/>
            <person name="Lalanne C."/>
            <person name="Gautier V."/>
            <person name="Ament-Velasquez S.L."/>
            <person name="Kruys A."/>
            <person name="Hutchinson M.I."/>
            <person name="Powell A.J."/>
            <person name="Barry K."/>
            <person name="Miller A.N."/>
            <person name="Grigoriev I.V."/>
            <person name="Debuchy R."/>
            <person name="Gladieux P."/>
            <person name="Thoren M.H."/>
            <person name="Johannesson H."/>
        </authorList>
    </citation>
    <scope>NUCLEOTIDE SEQUENCE</scope>
    <source>
        <strain evidence="2">CBS 757.83</strain>
    </source>
</reference>
<organism evidence="2 3">
    <name type="scientific">Parathielavia hyrcaniae</name>
    <dbReference type="NCBI Taxonomy" id="113614"/>
    <lineage>
        <taxon>Eukaryota</taxon>
        <taxon>Fungi</taxon>
        <taxon>Dikarya</taxon>
        <taxon>Ascomycota</taxon>
        <taxon>Pezizomycotina</taxon>
        <taxon>Sordariomycetes</taxon>
        <taxon>Sordariomycetidae</taxon>
        <taxon>Sordariales</taxon>
        <taxon>Chaetomiaceae</taxon>
        <taxon>Parathielavia</taxon>
    </lineage>
</organism>
<feature type="signal peptide" evidence="1">
    <location>
        <begin position="1"/>
        <end position="23"/>
    </location>
</feature>
<name>A0AAN6Q477_9PEZI</name>
<evidence type="ECO:0008006" key="4">
    <source>
        <dbReference type="Google" id="ProtNLM"/>
    </source>
</evidence>
<evidence type="ECO:0000313" key="2">
    <source>
        <dbReference type="EMBL" id="KAK4103248.1"/>
    </source>
</evidence>
<protein>
    <recommendedName>
        <fullName evidence="4">Secreted protein</fullName>
    </recommendedName>
</protein>
<accession>A0AAN6Q477</accession>
<dbReference type="Proteomes" id="UP001305647">
    <property type="component" value="Unassembled WGS sequence"/>
</dbReference>
<proteinExistence type="predicted"/>
<keyword evidence="3" id="KW-1185">Reference proteome</keyword>
<reference evidence="2" key="1">
    <citation type="journal article" date="2023" name="Mol. Phylogenet. Evol.">
        <title>Genome-scale phylogeny and comparative genomics of the fungal order Sordariales.</title>
        <authorList>
            <person name="Hensen N."/>
            <person name="Bonometti L."/>
            <person name="Westerberg I."/>
            <person name="Brannstrom I.O."/>
            <person name="Guillou S."/>
            <person name="Cros-Aarteil S."/>
            <person name="Calhoun S."/>
            <person name="Haridas S."/>
            <person name="Kuo A."/>
            <person name="Mondo S."/>
            <person name="Pangilinan J."/>
            <person name="Riley R."/>
            <person name="LaButti K."/>
            <person name="Andreopoulos B."/>
            <person name="Lipzen A."/>
            <person name="Chen C."/>
            <person name="Yan M."/>
            <person name="Daum C."/>
            <person name="Ng V."/>
            <person name="Clum A."/>
            <person name="Steindorff A."/>
            <person name="Ohm R.A."/>
            <person name="Martin F."/>
            <person name="Silar P."/>
            <person name="Natvig D.O."/>
            <person name="Lalanne C."/>
            <person name="Gautier V."/>
            <person name="Ament-Velasquez S.L."/>
            <person name="Kruys A."/>
            <person name="Hutchinson M.I."/>
            <person name="Powell A.J."/>
            <person name="Barry K."/>
            <person name="Miller A.N."/>
            <person name="Grigoriev I.V."/>
            <person name="Debuchy R."/>
            <person name="Gladieux P."/>
            <person name="Hiltunen Thoren M."/>
            <person name="Johannesson H."/>
        </authorList>
    </citation>
    <scope>NUCLEOTIDE SEQUENCE</scope>
    <source>
        <strain evidence="2">CBS 757.83</strain>
    </source>
</reference>
<feature type="chain" id="PRO_5042825225" description="Secreted protein" evidence="1">
    <location>
        <begin position="24"/>
        <end position="74"/>
    </location>
</feature>
<evidence type="ECO:0000256" key="1">
    <source>
        <dbReference type="SAM" id="SignalP"/>
    </source>
</evidence>
<gene>
    <name evidence="2" type="ORF">N658DRAFT_306709</name>
</gene>